<dbReference type="BioCyc" id="SCEL448385:SCE_RS32915-MONOMER"/>
<dbReference type="eggNOG" id="COG2764">
    <property type="taxonomic scope" value="Bacteria"/>
</dbReference>
<gene>
    <name evidence="2" type="ordered locus">sce6421</name>
</gene>
<dbReference type="HOGENOM" id="CLU_046006_11_2_7"/>
<organism evidence="2 3">
    <name type="scientific">Sorangium cellulosum (strain So ce56)</name>
    <name type="common">Polyangium cellulosum (strain So ce56)</name>
    <dbReference type="NCBI Taxonomy" id="448385"/>
    <lineage>
        <taxon>Bacteria</taxon>
        <taxon>Pseudomonadati</taxon>
        <taxon>Myxococcota</taxon>
        <taxon>Polyangia</taxon>
        <taxon>Polyangiales</taxon>
        <taxon>Polyangiaceae</taxon>
        <taxon>Sorangium</taxon>
    </lineage>
</organism>
<keyword evidence="3" id="KW-1185">Reference proteome</keyword>
<evidence type="ECO:0000313" key="3">
    <source>
        <dbReference type="Proteomes" id="UP000002139"/>
    </source>
</evidence>
<proteinExistence type="predicted"/>
<dbReference type="AlphaFoldDB" id="A9GKI1"/>
<dbReference type="Gene3D" id="3.30.720.120">
    <property type="match status" value="1"/>
</dbReference>
<dbReference type="Gene3D" id="3.30.720.110">
    <property type="match status" value="1"/>
</dbReference>
<dbReference type="InterPro" id="IPR037523">
    <property type="entry name" value="VOC_core"/>
</dbReference>
<dbReference type="PROSITE" id="PS51819">
    <property type="entry name" value="VOC"/>
    <property type="match status" value="1"/>
</dbReference>
<dbReference type="SUPFAM" id="SSF54593">
    <property type="entry name" value="Glyoxalase/Bleomycin resistance protein/Dihydroxybiphenyl dioxygenase"/>
    <property type="match status" value="1"/>
</dbReference>
<dbReference type="Proteomes" id="UP000002139">
    <property type="component" value="Chromosome"/>
</dbReference>
<protein>
    <recommendedName>
        <fullName evidence="1">VOC domain-containing protein</fullName>
    </recommendedName>
</protein>
<sequence length="163" mass="17526">MVQRMTASHEPPAPPPISPYLTVDDARAAIDFYRRAFGATVVAEQPTPDGKKLIHAALLVNGGLVMLSDDFPEQRGGVSRTPKAFGGTAVTLHLDLPDVDATWKSAVEAGASVEMPLADMFWGDRYGIVTDPFGHRWSLATRKKAATQEELDAGAKKHFPAAT</sequence>
<dbReference type="CDD" id="cd07246">
    <property type="entry name" value="VOC_like"/>
    <property type="match status" value="1"/>
</dbReference>
<dbReference type="STRING" id="448385.sce6421"/>
<dbReference type="Pfam" id="PF00903">
    <property type="entry name" value="Glyoxalase"/>
    <property type="match status" value="1"/>
</dbReference>
<evidence type="ECO:0000313" key="2">
    <source>
        <dbReference type="EMBL" id="CAN96588.1"/>
    </source>
</evidence>
<dbReference type="PANTHER" id="PTHR34109:SF1">
    <property type="entry name" value="VOC DOMAIN-CONTAINING PROTEIN"/>
    <property type="match status" value="1"/>
</dbReference>
<reference evidence="2 3" key="1">
    <citation type="journal article" date="2007" name="Nat. Biotechnol.">
        <title>Complete genome sequence of the myxobacterium Sorangium cellulosum.</title>
        <authorList>
            <person name="Schneiker S."/>
            <person name="Perlova O."/>
            <person name="Kaiser O."/>
            <person name="Gerth K."/>
            <person name="Alici A."/>
            <person name="Altmeyer M.O."/>
            <person name="Bartels D."/>
            <person name="Bekel T."/>
            <person name="Beyer S."/>
            <person name="Bode E."/>
            <person name="Bode H.B."/>
            <person name="Bolten C.J."/>
            <person name="Choudhuri J.V."/>
            <person name="Doss S."/>
            <person name="Elnakady Y.A."/>
            <person name="Frank B."/>
            <person name="Gaigalat L."/>
            <person name="Goesmann A."/>
            <person name="Groeger C."/>
            <person name="Gross F."/>
            <person name="Jelsbak L."/>
            <person name="Jelsbak L."/>
            <person name="Kalinowski J."/>
            <person name="Kegler C."/>
            <person name="Knauber T."/>
            <person name="Konietzny S."/>
            <person name="Kopp M."/>
            <person name="Krause L."/>
            <person name="Krug D."/>
            <person name="Linke B."/>
            <person name="Mahmud T."/>
            <person name="Martinez-Arias R."/>
            <person name="McHardy A.C."/>
            <person name="Merai M."/>
            <person name="Meyer F."/>
            <person name="Mormann S."/>
            <person name="Munoz-Dorado J."/>
            <person name="Perez J."/>
            <person name="Pradella S."/>
            <person name="Rachid S."/>
            <person name="Raddatz G."/>
            <person name="Rosenau F."/>
            <person name="Rueckert C."/>
            <person name="Sasse F."/>
            <person name="Scharfe M."/>
            <person name="Schuster S.C."/>
            <person name="Suen G."/>
            <person name="Treuner-Lange A."/>
            <person name="Velicer G.J."/>
            <person name="Vorholter F.-J."/>
            <person name="Weissman K.J."/>
            <person name="Welch R.D."/>
            <person name="Wenzel S.C."/>
            <person name="Whitworth D.E."/>
            <person name="Wilhelm S."/>
            <person name="Wittmann C."/>
            <person name="Bloecker H."/>
            <person name="Puehler A."/>
            <person name="Mueller R."/>
        </authorList>
    </citation>
    <scope>NUCLEOTIDE SEQUENCE [LARGE SCALE GENOMIC DNA]</scope>
    <source>
        <strain evidence="3">So ce56</strain>
    </source>
</reference>
<name>A9GKI1_SORC5</name>
<dbReference type="InterPro" id="IPR029068">
    <property type="entry name" value="Glyas_Bleomycin-R_OHBP_Dase"/>
</dbReference>
<dbReference type="PANTHER" id="PTHR34109">
    <property type="entry name" value="BNAUNNG04460D PROTEIN-RELATED"/>
    <property type="match status" value="1"/>
</dbReference>
<accession>A9GKI1</accession>
<dbReference type="InterPro" id="IPR004360">
    <property type="entry name" value="Glyas_Fos-R_dOase_dom"/>
</dbReference>
<dbReference type="EMBL" id="AM746676">
    <property type="protein sequence ID" value="CAN96588.1"/>
    <property type="molecule type" value="Genomic_DNA"/>
</dbReference>
<evidence type="ECO:0000259" key="1">
    <source>
        <dbReference type="PROSITE" id="PS51819"/>
    </source>
</evidence>
<dbReference type="KEGG" id="scl:sce6421"/>
<feature type="domain" description="VOC" evidence="1">
    <location>
        <begin position="15"/>
        <end position="142"/>
    </location>
</feature>